<gene>
    <name evidence="2" type="ORF">A3A71_01785</name>
</gene>
<dbReference type="EMBL" id="MEZX01000002">
    <property type="protein sequence ID" value="OGD64764.1"/>
    <property type="molecule type" value="Genomic_DNA"/>
</dbReference>
<proteinExistence type="predicted"/>
<keyword evidence="1" id="KW-0812">Transmembrane</keyword>
<evidence type="ECO:0008006" key="4">
    <source>
        <dbReference type="Google" id="ProtNLM"/>
    </source>
</evidence>
<evidence type="ECO:0000313" key="2">
    <source>
        <dbReference type="EMBL" id="OGD64764.1"/>
    </source>
</evidence>
<keyword evidence="1" id="KW-0472">Membrane</keyword>
<feature type="transmembrane region" description="Helical" evidence="1">
    <location>
        <begin position="280"/>
        <end position="302"/>
    </location>
</feature>
<protein>
    <recommendedName>
        <fullName evidence="4">PPM-type phosphatase domain-containing protein</fullName>
    </recommendedName>
</protein>
<dbReference type="AlphaFoldDB" id="A0A1F5EC22"/>
<evidence type="ECO:0000313" key="3">
    <source>
        <dbReference type="Proteomes" id="UP000177481"/>
    </source>
</evidence>
<organism evidence="2 3">
    <name type="scientific">Candidatus Berkelbacteria bacterium RIFCSPLOWO2_01_FULL_50_28</name>
    <dbReference type="NCBI Taxonomy" id="1797471"/>
    <lineage>
        <taxon>Bacteria</taxon>
        <taxon>Candidatus Berkelbacteria</taxon>
    </lineage>
</organism>
<name>A0A1F5EC22_9BACT</name>
<accession>A0A1F5EC22</accession>
<evidence type="ECO:0000256" key="1">
    <source>
        <dbReference type="SAM" id="Phobius"/>
    </source>
</evidence>
<reference evidence="2 3" key="1">
    <citation type="journal article" date="2016" name="Nat. Commun.">
        <title>Thousands of microbial genomes shed light on interconnected biogeochemical processes in an aquifer system.</title>
        <authorList>
            <person name="Anantharaman K."/>
            <person name="Brown C.T."/>
            <person name="Hug L.A."/>
            <person name="Sharon I."/>
            <person name="Castelle C.J."/>
            <person name="Probst A.J."/>
            <person name="Thomas B.C."/>
            <person name="Singh A."/>
            <person name="Wilkins M.J."/>
            <person name="Karaoz U."/>
            <person name="Brodie E.L."/>
            <person name="Williams K.H."/>
            <person name="Hubbard S.S."/>
            <person name="Banfield J.F."/>
        </authorList>
    </citation>
    <scope>NUCLEOTIDE SEQUENCE [LARGE SCALE GENOMIC DNA]</scope>
</reference>
<keyword evidence="1" id="KW-1133">Transmembrane helix</keyword>
<dbReference type="Proteomes" id="UP000177481">
    <property type="component" value="Unassembled WGS sequence"/>
</dbReference>
<comment type="caution">
    <text evidence="2">The sequence shown here is derived from an EMBL/GenBank/DDBJ whole genome shotgun (WGS) entry which is preliminary data.</text>
</comment>
<sequence length="613" mass="67610">MHQQLPYSFILLPGPTGSNDRTVVAKVEIIPRTTVMRGLITYLDIVGLPLAEREEVAAAIHKIETDLSRNEGLSSSTRFETALKSANGLLDSLANKPDAELSIFVAVLEGETVHFSAAGECRALLCRDGKVNVIFKPTSKRKIQFTAISSGKIIKDDWLIVGSQDLEDLIDELPASVWRPSGNTDALLAGLESLPVSSFELVSGCLLSPSNNPDQRSFLPVVRQASKQLRIPPISFKISPILAKLRLLLHRAEPITRRYWLKVGTIRPPKTPSIRLRLGWKWFTALPALALVVAIIFGVVLVEKRLKKSLDTGPAPKTLLDFTQDSPKESRLVDFEKRFSVAGYEKLDQVEKKSLSKALAEAKITLIEPGDPTAELASSAVSLSATKDQLTLIDQSGTVWRYKDKLLAKIELNRNITGGTSAVWFGEDLVLGDSSGNVWLKKKKSITPRALLMPQSVPNGKKLLLNFADNLYLLDVPTGNIFKAAKFIKSLNTLTSYSNASTLGLKKIVAWAINGEVIVLEQSGSIKSFRYNQSGSVNAKIKNASSRSRLTADQTTTDIYVSNGRTILVLRHNKIIKTFYLALDEPIDEIAWKANSTLWFTSDKQLFSFNFKL</sequence>